<name>A0ABT7N7C1_9BURK</name>
<proteinExistence type="predicted"/>
<gene>
    <name evidence="2" type="ORF">QTH91_05045</name>
</gene>
<keyword evidence="3" id="KW-1185">Reference proteome</keyword>
<dbReference type="EMBL" id="JASZYV010000001">
    <property type="protein sequence ID" value="MDM0043843.1"/>
    <property type="molecule type" value="Genomic_DNA"/>
</dbReference>
<comment type="caution">
    <text evidence="2">The sequence shown here is derived from an EMBL/GenBank/DDBJ whole genome shotgun (WGS) entry which is preliminary data.</text>
</comment>
<dbReference type="Proteomes" id="UP001174908">
    <property type="component" value="Unassembled WGS sequence"/>
</dbReference>
<dbReference type="RefSeq" id="WP_286658920.1">
    <property type="nucleotide sequence ID" value="NZ_JASZYV010000001.1"/>
</dbReference>
<reference evidence="2" key="1">
    <citation type="submission" date="2023-06" db="EMBL/GenBank/DDBJ databases">
        <authorList>
            <person name="Jiang Y."/>
            <person name="Liu Q."/>
        </authorList>
    </citation>
    <scope>NUCLEOTIDE SEQUENCE</scope>
    <source>
        <strain evidence="2">CGMCC 1.12089</strain>
    </source>
</reference>
<sequence length="88" mass="9660">MKWLKALWWLYAVLGVVSLLVIPASAFGWLGLAPDPMASDYAVLMALPWSLLLGGVGTISMEAAMMLLGAGITMNLLLLDLLMRWLRR</sequence>
<keyword evidence="1" id="KW-1133">Transmembrane helix</keyword>
<evidence type="ECO:0000256" key="1">
    <source>
        <dbReference type="SAM" id="Phobius"/>
    </source>
</evidence>
<feature type="transmembrane region" description="Helical" evidence="1">
    <location>
        <begin position="6"/>
        <end position="29"/>
    </location>
</feature>
<protein>
    <submittedName>
        <fullName evidence="2">Uncharacterized protein</fullName>
    </submittedName>
</protein>
<evidence type="ECO:0000313" key="2">
    <source>
        <dbReference type="EMBL" id="MDM0043843.1"/>
    </source>
</evidence>
<organism evidence="2 3">
    <name type="scientific">Variovorax dokdonensis</name>
    <dbReference type="NCBI Taxonomy" id="344883"/>
    <lineage>
        <taxon>Bacteria</taxon>
        <taxon>Pseudomonadati</taxon>
        <taxon>Pseudomonadota</taxon>
        <taxon>Betaproteobacteria</taxon>
        <taxon>Burkholderiales</taxon>
        <taxon>Comamonadaceae</taxon>
        <taxon>Variovorax</taxon>
    </lineage>
</organism>
<keyword evidence="1" id="KW-0812">Transmembrane</keyword>
<evidence type="ECO:0000313" key="3">
    <source>
        <dbReference type="Proteomes" id="UP001174908"/>
    </source>
</evidence>
<accession>A0ABT7N7C1</accession>
<feature type="transmembrane region" description="Helical" evidence="1">
    <location>
        <begin position="65"/>
        <end position="86"/>
    </location>
</feature>
<keyword evidence="1" id="KW-0472">Membrane</keyword>